<feature type="transmembrane region" description="Helical" evidence="1">
    <location>
        <begin position="100"/>
        <end position="121"/>
    </location>
</feature>
<feature type="transmembrane region" description="Helical" evidence="1">
    <location>
        <begin position="54"/>
        <end position="80"/>
    </location>
</feature>
<dbReference type="AlphaFoldDB" id="A0A1H2V0I9"/>
<proteinExistence type="predicted"/>
<dbReference type="InterPro" id="IPR036034">
    <property type="entry name" value="PDZ_sf"/>
</dbReference>
<dbReference type="SUPFAM" id="SSF50156">
    <property type="entry name" value="PDZ domain-like"/>
    <property type="match status" value="1"/>
</dbReference>
<reference evidence="2 3" key="1">
    <citation type="submission" date="2016-10" db="EMBL/GenBank/DDBJ databases">
        <authorList>
            <person name="de Groot N.N."/>
        </authorList>
    </citation>
    <scope>NUCLEOTIDE SEQUENCE [LARGE SCALE GENOMIC DNA]</scope>
    <source>
        <strain evidence="2 3">DSM 23310</strain>
    </source>
</reference>
<gene>
    <name evidence="2" type="ORF">SAMN05660923_00982</name>
</gene>
<dbReference type="Proteomes" id="UP000198828">
    <property type="component" value="Unassembled WGS sequence"/>
</dbReference>
<protein>
    <recommendedName>
        <fullName evidence="4">PDZ domain-containing protein</fullName>
    </recommendedName>
</protein>
<sequence length="386" mass="44349">MHYLLQIVYYSIYNVFNILKSPLLWVVIGVIYIQYRKYGKMEEGILGCYKVSPFLNVLLSTIYGLIGGILGSILLMYFGITIRAMDFYFILPLALFLSLIHPRFICFSYAGGIISIISLIFGWPEINISEIMFIIGVLHLVESFLILVDGKSSKIPVFMERRGEIVGGFSMNRFWPVPFTILINSGYLHPVTVFAILGYGDFVLSNFPEKKARITASMLSLFSLTLLILARLSREYFIFKYLAAIFSPVAHEIIIKIGRKMEEKDYIFTSVDEGLRVLDTLPKSIGEKIGLNPGDIILALNGCRVYSNRDIETLLFFRPKYIWMEVYDLNKRFVTKEYKDYQNGISHLGIVVVPKIPEQIFIVEESIAPVNKLIKNFKKRRCRNKN</sequence>
<feature type="transmembrane region" description="Helical" evidence="1">
    <location>
        <begin position="128"/>
        <end position="148"/>
    </location>
</feature>
<keyword evidence="3" id="KW-1185">Reference proteome</keyword>
<dbReference type="EMBL" id="FNNG01000003">
    <property type="protein sequence ID" value="SDW61823.1"/>
    <property type="molecule type" value="Genomic_DNA"/>
</dbReference>
<evidence type="ECO:0000256" key="1">
    <source>
        <dbReference type="SAM" id="Phobius"/>
    </source>
</evidence>
<keyword evidence="1" id="KW-1133">Transmembrane helix</keyword>
<feature type="transmembrane region" description="Helical" evidence="1">
    <location>
        <begin position="212"/>
        <end position="230"/>
    </location>
</feature>
<evidence type="ECO:0000313" key="3">
    <source>
        <dbReference type="Proteomes" id="UP000198828"/>
    </source>
</evidence>
<accession>A0A1H2V0I9</accession>
<evidence type="ECO:0008006" key="4">
    <source>
        <dbReference type="Google" id="ProtNLM"/>
    </source>
</evidence>
<dbReference type="Gene3D" id="2.30.42.10">
    <property type="match status" value="1"/>
</dbReference>
<evidence type="ECO:0000313" key="2">
    <source>
        <dbReference type="EMBL" id="SDW61823.1"/>
    </source>
</evidence>
<name>A0A1H2V0I9_9FIRM</name>
<feature type="transmembrane region" description="Helical" evidence="1">
    <location>
        <begin position="12"/>
        <end position="33"/>
    </location>
</feature>
<feature type="transmembrane region" description="Helical" evidence="1">
    <location>
        <begin position="179"/>
        <end position="200"/>
    </location>
</feature>
<organism evidence="2 3">
    <name type="scientific">Tepidimicrobium xylanilyticum</name>
    <dbReference type="NCBI Taxonomy" id="1123352"/>
    <lineage>
        <taxon>Bacteria</taxon>
        <taxon>Bacillati</taxon>
        <taxon>Bacillota</taxon>
        <taxon>Tissierellia</taxon>
        <taxon>Tissierellales</taxon>
        <taxon>Tepidimicrobiaceae</taxon>
        <taxon>Tepidimicrobium</taxon>
    </lineage>
</organism>
<keyword evidence="1" id="KW-0812">Transmembrane</keyword>
<keyword evidence="1" id="KW-0472">Membrane</keyword>